<dbReference type="EMBL" id="WHVB01000002">
    <property type="protein sequence ID" value="KAF8485859.1"/>
    <property type="molecule type" value="Genomic_DNA"/>
</dbReference>
<dbReference type="GO" id="GO:0005737">
    <property type="term" value="C:cytoplasm"/>
    <property type="evidence" value="ECO:0007669"/>
    <property type="project" value="TreeGrafter"/>
</dbReference>
<gene>
    <name evidence="4" type="ORF">DFH94DRAFT_157978</name>
</gene>
<feature type="domain" description="UBX" evidence="3">
    <location>
        <begin position="72"/>
        <end position="155"/>
    </location>
</feature>
<dbReference type="AlphaFoldDB" id="A0A9P5N414"/>
<dbReference type="Gene3D" id="3.10.20.90">
    <property type="entry name" value="Phosphatidylinositol 3-kinase Catalytic Subunit, Chain A, domain 1"/>
    <property type="match status" value="1"/>
</dbReference>
<dbReference type="GO" id="GO:0006886">
    <property type="term" value="P:intracellular protein transport"/>
    <property type="evidence" value="ECO:0007669"/>
    <property type="project" value="TreeGrafter"/>
</dbReference>
<evidence type="ECO:0000256" key="2">
    <source>
        <dbReference type="SAM" id="SignalP"/>
    </source>
</evidence>
<dbReference type="InterPro" id="IPR001012">
    <property type="entry name" value="UBX_dom"/>
</dbReference>
<organism evidence="4 5">
    <name type="scientific">Russula ochroleuca</name>
    <dbReference type="NCBI Taxonomy" id="152965"/>
    <lineage>
        <taxon>Eukaryota</taxon>
        <taxon>Fungi</taxon>
        <taxon>Dikarya</taxon>
        <taxon>Basidiomycota</taxon>
        <taxon>Agaricomycotina</taxon>
        <taxon>Agaricomycetes</taxon>
        <taxon>Russulales</taxon>
        <taxon>Russulaceae</taxon>
        <taxon>Russula</taxon>
    </lineage>
</organism>
<dbReference type="SMART" id="SM00166">
    <property type="entry name" value="UBX"/>
    <property type="match status" value="1"/>
</dbReference>
<dbReference type="PANTHER" id="PTHR46467">
    <property type="entry name" value="TETHER CONTAINING UBX DOMAIN FOR GLUT4"/>
    <property type="match status" value="1"/>
</dbReference>
<sequence>MRMRAFTVVLTSVWFWADDHALAEELPDDFFTPTLADIKVRQQQLHARTVSLNNAPLLTRAQREEQAKMKRERWPNTTIRIRFPDLTQLEKVFPSSSKIRAIYAFVRDTLREDVKPIKFVLSSNPPPRELKVSDPAVRDLTLTELGLAPSSVLHLRFVDDELNHSDVPAPLASEVLEHAVDLPAPPGFDGNQNKEEGPSPTVSTSSSNRARGTGGDVKTPKWLKLGSKK</sequence>
<protein>
    <recommendedName>
        <fullName evidence="3">UBX domain-containing protein</fullName>
    </recommendedName>
</protein>
<keyword evidence="2" id="KW-0732">Signal</keyword>
<dbReference type="Proteomes" id="UP000759537">
    <property type="component" value="Unassembled WGS sequence"/>
</dbReference>
<comment type="caution">
    <text evidence="4">The sequence shown here is derived from an EMBL/GenBank/DDBJ whole genome shotgun (WGS) entry which is preliminary data.</text>
</comment>
<evidence type="ECO:0000313" key="4">
    <source>
        <dbReference type="EMBL" id="KAF8485859.1"/>
    </source>
</evidence>
<dbReference type="OrthoDB" id="440781at2759"/>
<name>A0A9P5N414_9AGAM</name>
<evidence type="ECO:0000259" key="3">
    <source>
        <dbReference type="PROSITE" id="PS50033"/>
    </source>
</evidence>
<evidence type="ECO:0000256" key="1">
    <source>
        <dbReference type="SAM" id="MobiDB-lite"/>
    </source>
</evidence>
<reference evidence="4" key="2">
    <citation type="journal article" date="2020" name="Nat. Commun.">
        <title>Large-scale genome sequencing of mycorrhizal fungi provides insights into the early evolution of symbiotic traits.</title>
        <authorList>
            <person name="Miyauchi S."/>
            <person name="Kiss E."/>
            <person name="Kuo A."/>
            <person name="Drula E."/>
            <person name="Kohler A."/>
            <person name="Sanchez-Garcia M."/>
            <person name="Morin E."/>
            <person name="Andreopoulos B."/>
            <person name="Barry K.W."/>
            <person name="Bonito G."/>
            <person name="Buee M."/>
            <person name="Carver A."/>
            <person name="Chen C."/>
            <person name="Cichocki N."/>
            <person name="Clum A."/>
            <person name="Culley D."/>
            <person name="Crous P.W."/>
            <person name="Fauchery L."/>
            <person name="Girlanda M."/>
            <person name="Hayes R.D."/>
            <person name="Keri Z."/>
            <person name="LaButti K."/>
            <person name="Lipzen A."/>
            <person name="Lombard V."/>
            <person name="Magnuson J."/>
            <person name="Maillard F."/>
            <person name="Murat C."/>
            <person name="Nolan M."/>
            <person name="Ohm R.A."/>
            <person name="Pangilinan J."/>
            <person name="Pereira M.F."/>
            <person name="Perotto S."/>
            <person name="Peter M."/>
            <person name="Pfister S."/>
            <person name="Riley R."/>
            <person name="Sitrit Y."/>
            <person name="Stielow J.B."/>
            <person name="Szollosi G."/>
            <person name="Zifcakova L."/>
            <person name="Stursova M."/>
            <person name="Spatafora J.W."/>
            <person name="Tedersoo L."/>
            <person name="Vaario L.M."/>
            <person name="Yamada A."/>
            <person name="Yan M."/>
            <person name="Wang P."/>
            <person name="Xu J."/>
            <person name="Bruns T."/>
            <person name="Baldrian P."/>
            <person name="Vilgalys R."/>
            <person name="Dunand C."/>
            <person name="Henrissat B."/>
            <person name="Grigoriev I.V."/>
            <person name="Hibbett D."/>
            <person name="Nagy L.G."/>
            <person name="Martin F.M."/>
        </authorList>
    </citation>
    <scope>NUCLEOTIDE SEQUENCE</scope>
    <source>
        <strain evidence="4">Prilba</strain>
    </source>
</reference>
<dbReference type="Pfam" id="PF00789">
    <property type="entry name" value="UBX"/>
    <property type="match status" value="1"/>
</dbReference>
<dbReference type="GO" id="GO:0005634">
    <property type="term" value="C:nucleus"/>
    <property type="evidence" value="ECO:0007669"/>
    <property type="project" value="TreeGrafter"/>
</dbReference>
<dbReference type="SUPFAM" id="SSF54236">
    <property type="entry name" value="Ubiquitin-like"/>
    <property type="match status" value="1"/>
</dbReference>
<accession>A0A9P5N414</accession>
<dbReference type="GO" id="GO:0012506">
    <property type="term" value="C:vesicle membrane"/>
    <property type="evidence" value="ECO:0007669"/>
    <property type="project" value="TreeGrafter"/>
</dbReference>
<evidence type="ECO:0000313" key="5">
    <source>
        <dbReference type="Proteomes" id="UP000759537"/>
    </source>
</evidence>
<feature type="compositionally biased region" description="Polar residues" evidence="1">
    <location>
        <begin position="200"/>
        <end position="210"/>
    </location>
</feature>
<feature type="signal peptide" evidence="2">
    <location>
        <begin position="1"/>
        <end position="23"/>
    </location>
</feature>
<dbReference type="PANTHER" id="PTHR46467:SF1">
    <property type="entry name" value="TETHER CONTAINING UBX DOMAIN FOR GLUT4"/>
    <property type="match status" value="1"/>
</dbReference>
<proteinExistence type="predicted"/>
<dbReference type="PROSITE" id="PS50033">
    <property type="entry name" value="UBX"/>
    <property type="match status" value="1"/>
</dbReference>
<dbReference type="InterPro" id="IPR029071">
    <property type="entry name" value="Ubiquitin-like_domsf"/>
</dbReference>
<reference evidence="4" key="1">
    <citation type="submission" date="2019-10" db="EMBL/GenBank/DDBJ databases">
        <authorList>
            <consortium name="DOE Joint Genome Institute"/>
            <person name="Kuo A."/>
            <person name="Miyauchi S."/>
            <person name="Kiss E."/>
            <person name="Drula E."/>
            <person name="Kohler A."/>
            <person name="Sanchez-Garcia M."/>
            <person name="Andreopoulos B."/>
            <person name="Barry K.W."/>
            <person name="Bonito G."/>
            <person name="Buee M."/>
            <person name="Carver A."/>
            <person name="Chen C."/>
            <person name="Cichocki N."/>
            <person name="Clum A."/>
            <person name="Culley D."/>
            <person name="Crous P.W."/>
            <person name="Fauchery L."/>
            <person name="Girlanda M."/>
            <person name="Hayes R."/>
            <person name="Keri Z."/>
            <person name="LaButti K."/>
            <person name="Lipzen A."/>
            <person name="Lombard V."/>
            <person name="Magnuson J."/>
            <person name="Maillard F."/>
            <person name="Morin E."/>
            <person name="Murat C."/>
            <person name="Nolan M."/>
            <person name="Ohm R."/>
            <person name="Pangilinan J."/>
            <person name="Pereira M."/>
            <person name="Perotto S."/>
            <person name="Peter M."/>
            <person name="Riley R."/>
            <person name="Sitrit Y."/>
            <person name="Stielow B."/>
            <person name="Szollosi G."/>
            <person name="Zifcakova L."/>
            <person name="Stursova M."/>
            <person name="Spatafora J.W."/>
            <person name="Tedersoo L."/>
            <person name="Vaario L.-M."/>
            <person name="Yamada A."/>
            <person name="Yan M."/>
            <person name="Wang P."/>
            <person name="Xu J."/>
            <person name="Bruns T."/>
            <person name="Baldrian P."/>
            <person name="Vilgalys R."/>
            <person name="Henrissat B."/>
            <person name="Grigoriev I.V."/>
            <person name="Hibbett D."/>
            <person name="Nagy L.G."/>
            <person name="Martin F.M."/>
        </authorList>
    </citation>
    <scope>NUCLEOTIDE SEQUENCE</scope>
    <source>
        <strain evidence="4">Prilba</strain>
    </source>
</reference>
<feature type="chain" id="PRO_5040426242" description="UBX domain-containing protein" evidence="2">
    <location>
        <begin position="24"/>
        <end position="229"/>
    </location>
</feature>
<keyword evidence="5" id="KW-1185">Reference proteome</keyword>
<feature type="region of interest" description="Disordered" evidence="1">
    <location>
        <begin position="181"/>
        <end position="229"/>
    </location>
</feature>